<name>A0A284RWM1_ARMOS</name>
<sequence length="151" mass="17316">MQPNPSTTQDLNDLDGIFQESFPLEEWETDLMAEYPSLFSSSDMQEQGLECGRGWEGLIREICEELKGKDVVFSQIKEKFGQLRIYVEKGDEETLKYLSEMEENSAKVCEECGGAGNLADSYGFLFATCEECAKKGRREYEWVEEDMQEQS</sequence>
<reference evidence="2" key="1">
    <citation type="journal article" date="2017" name="Nat. Ecol. Evol.">
        <title>Genome expansion and lineage-specific genetic innovations in the forest pathogenic fungi Armillaria.</title>
        <authorList>
            <person name="Sipos G."/>
            <person name="Prasanna A.N."/>
            <person name="Walter M.C."/>
            <person name="O'Connor E."/>
            <person name="Balint B."/>
            <person name="Krizsan K."/>
            <person name="Kiss B."/>
            <person name="Hess J."/>
            <person name="Varga T."/>
            <person name="Slot J."/>
            <person name="Riley R."/>
            <person name="Boka B."/>
            <person name="Rigling D."/>
            <person name="Barry K."/>
            <person name="Lee J."/>
            <person name="Mihaltcheva S."/>
            <person name="LaButti K."/>
            <person name="Lipzen A."/>
            <person name="Waldron R."/>
            <person name="Moloney N.M."/>
            <person name="Sperisen C."/>
            <person name="Kredics L."/>
            <person name="Vagvoelgyi C."/>
            <person name="Patrignani A."/>
            <person name="Fitzpatrick D."/>
            <person name="Nagy I."/>
            <person name="Doyle S."/>
            <person name="Anderson J.B."/>
            <person name="Grigoriev I.V."/>
            <person name="Gueldener U."/>
            <person name="Muensterkoetter M."/>
            <person name="Nagy L.G."/>
        </authorList>
    </citation>
    <scope>NUCLEOTIDE SEQUENCE [LARGE SCALE GENOMIC DNA]</scope>
    <source>
        <strain evidence="2">C18/9</strain>
    </source>
</reference>
<dbReference type="EMBL" id="FUEG01000019">
    <property type="protein sequence ID" value="SJL13163.1"/>
    <property type="molecule type" value="Genomic_DNA"/>
</dbReference>
<protein>
    <submittedName>
        <fullName evidence="1">Uncharacterized protein</fullName>
    </submittedName>
</protein>
<evidence type="ECO:0000313" key="1">
    <source>
        <dbReference type="EMBL" id="SJL13163.1"/>
    </source>
</evidence>
<dbReference type="OrthoDB" id="3795764at2759"/>
<gene>
    <name evidence="1" type="ORF">ARMOST_16602</name>
</gene>
<organism evidence="1 2">
    <name type="scientific">Armillaria ostoyae</name>
    <name type="common">Armillaria root rot fungus</name>
    <dbReference type="NCBI Taxonomy" id="47428"/>
    <lineage>
        <taxon>Eukaryota</taxon>
        <taxon>Fungi</taxon>
        <taxon>Dikarya</taxon>
        <taxon>Basidiomycota</taxon>
        <taxon>Agaricomycotina</taxon>
        <taxon>Agaricomycetes</taxon>
        <taxon>Agaricomycetidae</taxon>
        <taxon>Agaricales</taxon>
        <taxon>Marasmiineae</taxon>
        <taxon>Physalacriaceae</taxon>
        <taxon>Armillaria</taxon>
    </lineage>
</organism>
<dbReference type="OMA" id="RREYEWV"/>
<proteinExistence type="predicted"/>
<accession>A0A284RWM1</accession>
<evidence type="ECO:0000313" key="2">
    <source>
        <dbReference type="Proteomes" id="UP000219338"/>
    </source>
</evidence>
<dbReference type="AlphaFoldDB" id="A0A284RWM1"/>
<dbReference type="Proteomes" id="UP000219338">
    <property type="component" value="Unassembled WGS sequence"/>
</dbReference>
<keyword evidence="2" id="KW-1185">Reference proteome</keyword>